<feature type="binding site" evidence="9">
    <location>
        <position position="329"/>
    </location>
    <ligand>
        <name>substrate</name>
    </ligand>
</feature>
<dbReference type="SUPFAM" id="SSF52413">
    <property type="entry name" value="UDP-glucose/GDP-mannose dehydrogenase C-terminal domain"/>
    <property type="match status" value="1"/>
</dbReference>
<evidence type="ECO:0000313" key="12">
    <source>
        <dbReference type="EMBL" id="SDN07752.1"/>
    </source>
</evidence>
<dbReference type="EC" id="1.1.1.22" evidence="3 7"/>
<dbReference type="RefSeq" id="WP_092611801.1">
    <property type="nucleotide sequence ID" value="NZ_FNHU01000012.1"/>
</dbReference>
<evidence type="ECO:0000256" key="9">
    <source>
        <dbReference type="PIRSR" id="PIRSR500134-2"/>
    </source>
</evidence>
<sequence>MRLSVIGCGYLGAVHAASMAELGHTVVGVDVDTHKVELLSQGRAPFFEPDFEEILRRNVESGRLTFTTDYAAIAGAQVHFIGVGTPQSETGAANLTYVDAAVAGMLPHLGQCTDGVEVVAGKSTVPVGTAARLAEQIAPTGVTLVWNPEFLREGFAVKDTLDPDRMVYGLPDDEQAAADAQAVLDELYRPIIEAGKPRLVMDYQTAELVKISANAFLATKISFINAMAQICDAAGADVTALAGAIGLDDRIGKRFLRAGIGFGGGCLPKDIRAFQARANELGVGQALGFLAEVDKVNDAVRHSVVDTARRLLGEELEGKRVAILGAAFKPDSDDMRNSPALDLAQEFVGLSASVVVMDPAAGPILADRDGLPYEIADSIEEALKDADLVVLGTEWKQFTAFAPAKAAELVARRIVIDGRNALPREAWKDAGFTYVGIGRR</sequence>
<dbReference type="Proteomes" id="UP000199671">
    <property type="component" value="Unassembled WGS sequence"/>
</dbReference>
<dbReference type="InterPro" id="IPR014027">
    <property type="entry name" value="UDP-Glc/GDP-Man_DH_C"/>
</dbReference>
<feature type="binding site" evidence="10">
    <location>
        <position position="336"/>
    </location>
    <ligand>
        <name>NAD(+)</name>
        <dbReference type="ChEBI" id="CHEBI:57540"/>
    </ligand>
</feature>
<feature type="binding site" evidence="10">
    <location>
        <position position="30"/>
    </location>
    <ligand>
        <name>NAD(+)</name>
        <dbReference type="ChEBI" id="CHEBI:57540"/>
    </ligand>
</feature>
<feature type="domain" description="UDP-glucose/GDP-mannose dehydrogenase C-terminal" evidence="11">
    <location>
        <begin position="322"/>
        <end position="424"/>
    </location>
</feature>
<evidence type="ECO:0000256" key="4">
    <source>
        <dbReference type="ARBA" id="ARBA00023002"/>
    </source>
</evidence>
<dbReference type="SUPFAM" id="SSF48179">
    <property type="entry name" value="6-phosphogluconate dehydrogenase C-terminal domain-like"/>
    <property type="match status" value="1"/>
</dbReference>
<dbReference type="GO" id="GO:0006065">
    <property type="term" value="P:UDP-glucuronate biosynthetic process"/>
    <property type="evidence" value="ECO:0007669"/>
    <property type="project" value="UniProtKB-UniPathway"/>
</dbReference>
<feature type="binding site" evidence="9">
    <location>
        <position position="210"/>
    </location>
    <ligand>
        <name>substrate</name>
    </ligand>
</feature>
<dbReference type="GO" id="GO:0003979">
    <property type="term" value="F:UDP-glucose 6-dehydrogenase activity"/>
    <property type="evidence" value="ECO:0007669"/>
    <property type="project" value="UniProtKB-EC"/>
</dbReference>
<dbReference type="GO" id="GO:0051287">
    <property type="term" value="F:NAD binding"/>
    <property type="evidence" value="ECO:0007669"/>
    <property type="project" value="InterPro"/>
</dbReference>
<dbReference type="PIRSF" id="PIRSF000124">
    <property type="entry name" value="UDPglc_GDPman_dh"/>
    <property type="match status" value="1"/>
</dbReference>
<dbReference type="UniPathway" id="UPA00038">
    <property type="reaction ID" value="UER00491"/>
</dbReference>
<evidence type="ECO:0000259" key="11">
    <source>
        <dbReference type="SMART" id="SM00984"/>
    </source>
</evidence>
<dbReference type="GO" id="GO:0000271">
    <property type="term" value="P:polysaccharide biosynthetic process"/>
    <property type="evidence" value="ECO:0007669"/>
    <property type="project" value="InterPro"/>
</dbReference>
<gene>
    <name evidence="12" type="ORF">SAMN04487766_11258</name>
</gene>
<dbReference type="InterPro" id="IPR001732">
    <property type="entry name" value="UDP-Glc/GDP-Man_DH_N"/>
</dbReference>
<comment type="pathway">
    <text evidence="1">Nucleotide-sugar biosynthesis; UDP-alpha-D-glucuronate biosynthesis; UDP-alpha-D-glucuronate from UDP-alpha-D-glucose: step 1/1.</text>
</comment>
<feature type="binding site" evidence="10">
    <location>
        <position position="35"/>
    </location>
    <ligand>
        <name>NAD(+)</name>
        <dbReference type="ChEBI" id="CHEBI:57540"/>
    </ligand>
</feature>
<feature type="binding site" evidence="9">
    <location>
        <begin position="150"/>
        <end position="153"/>
    </location>
    <ligand>
        <name>substrate</name>
    </ligand>
</feature>
<evidence type="ECO:0000256" key="2">
    <source>
        <dbReference type="ARBA" id="ARBA00006601"/>
    </source>
</evidence>
<dbReference type="Gene3D" id="3.40.50.720">
    <property type="entry name" value="NAD(P)-binding Rossmann-like Domain"/>
    <property type="match status" value="2"/>
</dbReference>
<dbReference type="PIRSF" id="PIRSF500134">
    <property type="entry name" value="UDPglc_DH_bac"/>
    <property type="match status" value="1"/>
</dbReference>
<keyword evidence="5 7" id="KW-0520">NAD</keyword>
<evidence type="ECO:0000256" key="3">
    <source>
        <dbReference type="ARBA" id="ARBA00012954"/>
    </source>
</evidence>
<dbReference type="SUPFAM" id="SSF51735">
    <property type="entry name" value="NAD(P)-binding Rossmann-fold domains"/>
    <property type="match status" value="1"/>
</dbReference>
<dbReference type="NCBIfam" id="TIGR03026">
    <property type="entry name" value="NDP-sugDHase"/>
    <property type="match status" value="1"/>
</dbReference>
<protein>
    <recommendedName>
        <fullName evidence="3 7">UDP-glucose 6-dehydrogenase</fullName>
        <ecNumber evidence="3 7">1.1.1.22</ecNumber>
    </recommendedName>
</protein>
<dbReference type="SMART" id="SM00984">
    <property type="entry name" value="UDPG_MGDP_dh_C"/>
    <property type="match status" value="1"/>
</dbReference>
<feature type="binding site" evidence="10">
    <location>
        <position position="85"/>
    </location>
    <ligand>
        <name>NAD(+)</name>
        <dbReference type="ChEBI" id="CHEBI:57540"/>
    </ligand>
</feature>
<feature type="binding site" evidence="9">
    <location>
        <position position="263"/>
    </location>
    <ligand>
        <name>substrate</name>
    </ligand>
</feature>
<dbReference type="InterPro" id="IPR017476">
    <property type="entry name" value="UDP-Glc/GDP-Man"/>
</dbReference>
<comment type="similarity">
    <text evidence="2 7">Belongs to the UDP-glucose/GDP-mannose dehydrogenase family.</text>
</comment>
<name>A0A1G9YFB3_9ACTO</name>
<keyword evidence="4 7" id="KW-0560">Oxidoreductase</keyword>
<dbReference type="InterPro" id="IPR008927">
    <property type="entry name" value="6-PGluconate_DH-like_C_sf"/>
</dbReference>
<reference evidence="12 13" key="1">
    <citation type="submission" date="2016-10" db="EMBL/GenBank/DDBJ databases">
        <authorList>
            <person name="de Groot N.N."/>
        </authorList>
    </citation>
    <scope>NUCLEOTIDE SEQUENCE [LARGE SCALE GENOMIC DNA]</scope>
    <source>
        <strain evidence="12 13">KPR-7B</strain>
    </source>
</reference>
<feature type="active site" description="Nucleophile" evidence="8">
    <location>
        <position position="266"/>
    </location>
</feature>
<dbReference type="Pfam" id="PF03720">
    <property type="entry name" value="UDPG_MGDP_dh_C"/>
    <property type="match status" value="1"/>
</dbReference>
<dbReference type="EMBL" id="FNHU01000012">
    <property type="protein sequence ID" value="SDN07752.1"/>
    <property type="molecule type" value="Genomic_DNA"/>
</dbReference>
<organism evidence="12 13">
    <name type="scientific">Actinomyces ruminicola</name>
    <dbReference type="NCBI Taxonomy" id="332524"/>
    <lineage>
        <taxon>Bacteria</taxon>
        <taxon>Bacillati</taxon>
        <taxon>Actinomycetota</taxon>
        <taxon>Actinomycetes</taxon>
        <taxon>Actinomycetales</taxon>
        <taxon>Actinomycetaceae</taxon>
        <taxon>Actinomyces</taxon>
    </lineage>
</organism>
<dbReference type="InterPro" id="IPR036291">
    <property type="entry name" value="NAD(P)-bd_dom_sf"/>
</dbReference>
<dbReference type="InterPro" id="IPR036220">
    <property type="entry name" value="UDP-Glc/GDP-Man_DH_C_sf"/>
</dbReference>
<dbReference type="InterPro" id="IPR028357">
    <property type="entry name" value="UDPglc_DH_bac"/>
</dbReference>
<evidence type="ECO:0000256" key="8">
    <source>
        <dbReference type="PIRSR" id="PIRSR500134-1"/>
    </source>
</evidence>
<evidence type="ECO:0000256" key="7">
    <source>
        <dbReference type="PIRNR" id="PIRNR000124"/>
    </source>
</evidence>
<dbReference type="PANTHER" id="PTHR43750">
    <property type="entry name" value="UDP-GLUCOSE 6-DEHYDROGENASE TUAD"/>
    <property type="match status" value="1"/>
</dbReference>
<evidence type="ECO:0000256" key="1">
    <source>
        <dbReference type="ARBA" id="ARBA00004701"/>
    </source>
</evidence>
<feature type="binding site" evidence="9">
    <location>
        <begin position="255"/>
        <end position="259"/>
    </location>
    <ligand>
        <name>substrate</name>
    </ligand>
</feature>
<feature type="binding site" evidence="10">
    <location>
        <position position="269"/>
    </location>
    <ligand>
        <name>NAD(+)</name>
        <dbReference type="ChEBI" id="CHEBI:57540"/>
    </ligand>
</feature>
<dbReference type="Pfam" id="PF03721">
    <property type="entry name" value="UDPG_MGDP_dh_N"/>
    <property type="match status" value="1"/>
</dbReference>
<feature type="binding site" evidence="10">
    <location>
        <position position="153"/>
    </location>
    <ligand>
        <name>NAD(+)</name>
        <dbReference type="ChEBI" id="CHEBI:57540"/>
    </ligand>
</feature>
<dbReference type="AlphaFoldDB" id="A0A1G9YFB3"/>
<accession>A0A1G9YFB3</accession>
<evidence type="ECO:0000256" key="5">
    <source>
        <dbReference type="ARBA" id="ARBA00023027"/>
    </source>
</evidence>
<dbReference type="PANTHER" id="PTHR43750:SF3">
    <property type="entry name" value="UDP-GLUCOSE 6-DEHYDROGENASE TUAD"/>
    <property type="match status" value="1"/>
</dbReference>
<dbReference type="Pfam" id="PF00984">
    <property type="entry name" value="UDPG_MGDP_dh"/>
    <property type="match status" value="1"/>
</dbReference>
<comment type="catalytic activity">
    <reaction evidence="6 7">
        <text>UDP-alpha-D-glucose + 2 NAD(+) + H2O = UDP-alpha-D-glucuronate + 2 NADH + 3 H(+)</text>
        <dbReference type="Rhea" id="RHEA:23596"/>
        <dbReference type="ChEBI" id="CHEBI:15377"/>
        <dbReference type="ChEBI" id="CHEBI:15378"/>
        <dbReference type="ChEBI" id="CHEBI:57540"/>
        <dbReference type="ChEBI" id="CHEBI:57945"/>
        <dbReference type="ChEBI" id="CHEBI:58052"/>
        <dbReference type="ChEBI" id="CHEBI:58885"/>
        <dbReference type="EC" id="1.1.1.22"/>
    </reaction>
</comment>
<evidence type="ECO:0000256" key="6">
    <source>
        <dbReference type="ARBA" id="ARBA00047473"/>
    </source>
</evidence>
<proteinExistence type="inferred from homology"/>
<evidence type="ECO:0000313" key="13">
    <source>
        <dbReference type="Proteomes" id="UP000199671"/>
    </source>
</evidence>
<dbReference type="Gene3D" id="1.20.5.100">
    <property type="entry name" value="Cytochrome c1, transmembrane anchor, C-terminal"/>
    <property type="match status" value="1"/>
</dbReference>
<feature type="binding site" evidence="10">
    <location>
        <position position="124"/>
    </location>
    <ligand>
        <name>NAD(+)</name>
        <dbReference type="ChEBI" id="CHEBI:57540"/>
    </ligand>
</feature>
<dbReference type="OrthoDB" id="5193947at2"/>
<dbReference type="InterPro" id="IPR014026">
    <property type="entry name" value="UDP-Glc/GDP-Man_DH_dimer"/>
</dbReference>
<evidence type="ECO:0000256" key="10">
    <source>
        <dbReference type="PIRSR" id="PIRSR500134-3"/>
    </source>
</evidence>